<dbReference type="GO" id="GO:0046677">
    <property type="term" value="P:response to antibiotic"/>
    <property type="evidence" value="ECO:0007669"/>
    <property type="project" value="UniProtKB-KW"/>
</dbReference>
<dbReference type="Pfam" id="PF00005">
    <property type="entry name" value="ABC_tran"/>
    <property type="match status" value="1"/>
</dbReference>
<evidence type="ECO:0000256" key="3">
    <source>
        <dbReference type="ARBA" id="ARBA00022741"/>
    </source>
</evidence>
<dbReference type="Gene3D" id="3.40.50.300">
    <property type="entry name" value="P-loop containing nucleotide triphosphate hydrolases"/>
    <property type="match status" value="1"/>
</dbReference>
<feature type="domain" description="ABC transporter" evidence="6">
    <location>
        <begin position="22"/>
        <end position="124"/>
    </location>
</feature>
<keyword evidence="2" id="KW-0813">Transport</keyword>
<dbReference type="PANTHER" id="PTHR42711:SF19">
    <property type="entry name" value="DOXORUBICIN RESISTANCE ATP-BINDING PROTEIN DRRA"/>
    <property type="match status" value="1"/>
</dbReference>
<dbReference type="AlphaFoldDB" id="A0A561EC48"/>
<name>A0A561EC48_9MICO</name>
<organism evidence="7 8">
    <name type="scientific">Rudaeicoccus suwonensis</name>
    <dbReference type="NCBI Taxonomy" id="657409"/>
    <lineage>
        <taxon>Bacteria</taxon>
        <taxon>Bacillati</taxon>
        <taxon>Actinomycetota</taxon>
        <taxon>Actinomycetes</taxon>
        <taxon>Micrococcales</taxon>
        <taxon>Dermacoccaceae</taxon>
        <taxon>Rudaeicoccus</taxon>
    </lineage>
</organism>
<gene>
    <name evidence="7" type="ORF">BKA23_2010</name>
</gene>
<evidence type="ECO:0000256" key="5">
    <source>
        <dbReference type="ARBA" id="ARBA00023251"/>
    </source>
</evidence>
<dbReference type="SUPFAM" id="SSF52540">
    <property type="entry name" value="P-loop containing nucleoside triphosphate hydrolases"/>
    <property type="match status" value="1"/>
</dbReference>
<dbReference type="GO" id="GO:0016887">
    <property type="term" value="F:ATP hydrolysis activity"/>
    <property type="evidence" value="ECO:0007669"/>
    <property type="project" value="InterPro"/>
</dbReference>
<sequence length="129" mass="13765">MTPTTAIEIRGLTKSYGDQHVLDGVDLTVPAGTIYAILGSNGAGKTTTIRILATLLQADSGTARVAGHDIKDDPMRLRESISLTGQFAAVDKILTGRENLTRVADLRHLPDADELAQQMLTRLDPVDVG</sequence>
<dbReference type="GO" id="GO:0005524">
    <property type="term" value="F:ATP binding"/>
    <property type="evidence" value="ECO:0007669"/>
    <property type="project" value="UniProtKB-KW"/>
</dbReference>
<evidence type="ECO:0000256" key="1">
    <source>
        <dbReference type="ARBA" id="ARBA00004202"/>
    </source>
</evidence>
<proteinExistence type="predicted"/>
<dbReference type="InterPro" id="IPR050763">
    <property type="entry name" value="ABC_transporter_ATP-binding"/>
</dbReference>
<reference evidence="7 8" key="1">
    <citation type="submission" date="2019-06" db="EMBL/GenBank/DDBJ databases">
        <title>Sequencing the genomes of 1000 actinobacteria strains.</title>
        <authorList>
            <person name="Klenk H.-P."/>
        </authorList>
    </citation>
    <scope>NUCLEOTIDE SEQUENCE [LARGE SCALE GENOMIC DNA]</scope>
    <source>
        <strain evidence="7 8">DSM 19560</strain>
    </source>
</reference>
<dbReference type="GO" id="GO:0005886">
    <property type="term" value="C:plasma membrane"/>
    <property type="evidence" value="ECO:0007669"/>
    <property type="project" value="UniProtKB-SubCell"/>
</dbReference>
<dbReference type="InterPro" id="IPR003439">
    <property type="entry name" value="ABC_transporter-like_ATP-bd"/>
</dbReference>
<evidence type="ECO:0000256" key="4">
    <source>
        <dbReference type="ARBA" id="ARBA00022840"/>
    </source>
</evidence>
<evidence type="ECO:0000259" key="6">
    <source>
        <dbReference type="Pfam" id="PF00005"/>
    </source>
</evidence>
<evidence type="ECO:0000313" key="8">
    <source>
        <dbReference type="Proteomes" id="UP000318297"/>
    </source>
</evidence>
<accession>A0A561EC48</accession>
<comment type="caution">
    <text evidence="7">The sequence shown here is derived from an EMBL/GenBank/DDBJ whole genome shotgun (WGS) entry which is preliminary data.</text>
</comment>
<protein>
    <submittedName>
        <fullName evidence="7">ABC transporter family protein</fullName>
    </submittedName>
</protein>
<comment type="subcellular location">
    <subcellularLocation>
        <location evidence="1">Cell membrane</location>
        <topology evidence="1">Peripheral membrane protein</topology>
    </subcellularLocation>
</comment>
<keyword evidence="5" id="KW-0046">Antibiotic resistance</keyword>
<dbReference type="PANTHER" id="PTHR42711">
    <property type="entry name" value="ABC TRANSPORTER ATP-BINDING PROTEIN"/>
    <property type="match status" value="1"/>
</dbReference>
<evidence type="ECO:0000313" key="7">
    <source>
        <dbReference type="EMBL" id="TWE13181.1"/>
    </source>
</evidence>
<dbReference type="OrthoDB" id="9804819at2"/>
<keyword evidence="3" id="KW-0547">Nucleotide-binding</keyword>
<dbReference type="RefSeq" id="WP_145227584.1">
    <property type="nucleotide sequence ID" value="NZ_VIVQ01000001.1"/>
</dbReference>
<keyword evidence="8" id="KW-1185">Reference proteome</keyword>
<dbReference type="EMBL" id="VIVQ01000001">
    <property type="protein sequence ID" value="TWE13181.1"/>
    <property type="molecule type" value="Genomic_DNA"/>
</dbReference>
<dbReference type="InterPro" id="IPR027417">
    <property type="entry name" value="P-loop_NTPase"/>
</dbReference>
<keyword evidence="4" id="KW-0067">ATP-binding</keyword>
<evidence type="ECO:0000256" key="2">
    <source>
        <dbReference type="ARBA" id="ARBA00022448"/>
    </source>
</evidence>
<dbReference type="Proteomes" id="UP000318297">
    <property type="component" value="Unassembled WGS sequence"/>
</dbReference>